<protein>
    <submittedName>
        <fullName evidence="2">F-box protein PP2-B8</fullName>
    </submittedName>
</protein>
<evidence type="ECO:0000313" key="3">
    <source>
        <dbReference type="Proteomes" id="UP001558713"/>
    </source>
</evidence>
<dbReference type="PANTHER" id="PTHR32278">
    <property type="entry name" value="F-BOX DOMAIN-CONTAINING PROTEIN"/>
    <property type="match status" value="1"/>
</dbReference>
<dbReference type="InterPro" id="IPR001810">
    <property type="entry name" value="F-box_dom"/>
</dbReference>
<proteinExistence type="predicted"/>
<feature type="domain" description="F-box" evidence="1">
    <location>
        <begin position="48"/>
        <end position="94"/>
    </location>
</feature>
<dbReference type="Proteomes" id="UP001558713">
    <property type="component" value="Unassembled WGS sequence"/>
</dbReference>
<reference evidence="2 3" key="1">
    <citation type="submission" date="2024-04" db="EMBL/GenBank/DDBJ databases">
        <title>Genome assembly C_amara_ONT_v2.</title>
        <authorList>
            <person name="Yant L."/>
            <person name="Moore C."/>
            <person name="Slenker M."/>
        </authorList>
    </citation>
    <scope>NUCLEOTIDE SEQUENCE [LARGE SCALE GENOMIC DNA]</scope>
    <source>
        <tissue evidence="2">Leaf</tissue>
    </source>
</reference>
<gene>
    <name evidence="2" type="ORF">V5N11_004468</name>
</gene>
<accession>A0ABD1BZR3</accession>
<dbReference type="PROSITE" id="PS50181">
    <property type="entry name" value="FBOX"/>
    <property type="match status" value="1"/>
</dbReference>
<name>A0ABD1BZR3_CARAN</name>
<dbReference type="CDD" id="cd22162">
    <property type="entry name" value="F-box_AtSKIP3-like"/>
    <property type="match status" value="1"/>
</dbReference>
<sequence length="315" mass="36255">MTKTKSVNETRALFAIKDYFRKCIQRLKKTLKVKLLASDQSHGVDAEPVSLDDLPEECISIIISFTSPRDAFVLASVSKTFESAVQSDTVWDKFIPPEYESLVISRSQDFSSKKDLYFALCHKSVLIDDGKKSLWVEKANGKRCIMLSAMNLSITWGDCPQSWEWISIPESRFETVAELVEVRLFEIRGRIKSCILSSRTRYAAYIVFKKGNMCYGFKEVAIEVVVGVVGKNLEESCRRYVCFDEAMDEPFLRRKNLVKPVWREDGWMEIKLGEFFNEGGLMNNDEIEMVALENKQRNWKRGLIIQGIEIRPARL</sequence>
<dbReference type="InterPro" id="IPR036047">
    <property type="entry name" value="F-box-like_dom_sf"/>
</dbReference>
<dbReference type="FunFam" id="1.20.1280.50:FF:000112">
    <property type="entry name" value="F-box protein PP2-B1"/>
    <property type="match status" value="1"/>
</dbReference>
<dbReference type="Pfam" id="PF00646">
    <property type="entry name" value="F-box"/>
    <property type="match status" value="1"/>
</dbReference>
<dbReference type="Pfam" id="PF14299">
    <property type="entry name" value="PP2"/>
    <property type="match status" value="1"/>
</dbReference>
<dbReference type="SMART" id="SM00256">
    <property type="entry name" value="FBOX"/>
    <property type="match status" value="1"/>
</dbReference>
<organism evidence="2 3">
    <name type="scientific">Cardamine amara subsp. amara</name>
    <dbReference type="NCBI Taxonomy" id="228776"/>
    <lineage>
        <taxon>Eukaryota</taxon>
        <taxon>Viridiplantae</taxon>
        <taxon>Streptophyta</taxon>
        <taxon>Embryophyta</taxon>
        <taxon>Tracheophyta</taxon>
        <taxon>Spermatophyta</taxon>
        <taxon>Magnoliopsida</taxon>
        <taxon>eudicotyledons</taxon>
        <taxon>Gunneridae</taxon>
        <taxon>Pentapetalae</taxon>
        <taxon>rosids</taxon>
        <taxon>malvids</taxon>
        <taxon>Brassicales</taxon>
        <taxon>Brassicaceae</taxon>
        <taxon>Cardamineae</taxon>
        <taxon>Cardamine</taxon>
    </lineage>
</organism>
<dbReference type="Gene3D" id="1.20.1280.50">
    <property type="match status" value="1"/>
</dbReference>
<comment type="caution">
    <text evidence="2">The sequence shown here is derived from an EMBL/GenBank/DDBJ whole genome shotgun (WGS) entry which is preliminary data.</text>
</comment>
<evidence type="ECO:0000259" key="1">
    <source>
        <dbReference type="PROSITE" id="PS50181"/>
    </source>
</evidence>
<dbReference type="InterPro" id="IPR025886">
    <property type="entry name" value="PP2-like"/>
</dbReference>
<dbReference type="AlphaFoldDB" id="A0ABD1BZR3"/>
<dbReference type="SUPFAM" id="SSF81383">
    <property type="entry name" value="F-box domain"/>
    <property type="match status" value="1"/>
</dbReference>
<dbReference type="EMBL" id="JBANAX010000092">
    <property type="protein sequence ID" value="KAL1222718.1"/>
    <property type="molecule type" value="Genomic_DNA"/>
</dbReference>
<dbReference type="PANTHER" id="PTHR32278:SF119">
    <property type="entry name" value="F-BOX PROTEIN PP2-B10-RELATED"/>
    <property type="match status" value="1"/>
</dbReference>
<keyword evidence="3" id="KW-1185">Reference proteome</keyword>
<evidence type="ECO:0000313" key="2">
    <source>
        <dbReference type="EMBL" id="KAL1222718.1"/>
    </source>
</evidence>